<evidence type="ECO:0000313" key="2">
    <source>
        <dbReference type="Proteomes" id="UP000054538"/>
    </source>
</evidence>
<dbReference type="AlphaFoldDB" id="A0A0D0DUF5"/>
<dbReference type="Proteomes" id="UP000054538">
    <property type="component" value="Unassembled WGS sequence"/>
</dbReference>
<keyword evidence="2" id="KW-1185">Reference proteome</keyword>
<reference evidence="1 2" key="1">
    <citation type="submission" date="2014-04" db="EMBL/GenBank/DDBJ databases">
        <authorList>
            <consortium name="DOE Joint Genome Institute"/>
            <person name="Kuo A."/>
            <person name="Kohler A."/>
            <person name="Jargeat P."/>
            <person name="Nagy L.G."/>
            <person name="Floudas D."/>
            <person name="Copeland A."/>
            <person name="Barry K.W."/>
            <person name="Cichocki N."/>
            <person name="Veneault-Fourrey C."/>
            <person name="LaButti K."/>
            <person name="Lindquist E.A."/>
            <person name="Lipzen A."/>
            <person name="Lundell T."/>
            <person name="Morin E."/>
            <person name="Murat C."/>
            <person name="Sun H."/>
            <person name="Tunlid A."/>
            <person name="Henrissat B."/>
            <person name="Grigoriev I.V."/>
            <person name="Hibbett D.S."/>
            <person name="Martin F."/>
            <person name="Nordberg H.P."/>
            <person name="Cantor M.N."/>
            <person name="Hua S.X."/>
        </authorList>
    </citation>
    <scope>NUCLEOTIDE SEQUENCE [LARGE SCALE GENOMIC DNA]</scope>
    <source>
        <strain evidence="1 2">Ve08.2h10</strain>
    </source>
</reference>
<dbReference type="EMBL" id="KN824915">
    <property type="protein sequence ID" value="KIK97913.1"/>
    <property type="molecule type" value="Genomic_DNA"/>
</dbReference>
<accession>A0A0D0DUF5</accession>
<organism evidence="1 2">
    <name type="scientific">Paxillus rubicundulus Ve08.2h10</name>
    <dbReference type="NCBI Taxonomy" id="930991"/>
    <lineage>
        <taxon>Eukaryota</taxon>
        <taxon>Fungi</taxon>
        <taxon>Dikarya</taxon>
        <taxon>Basidiomycota</taxon>
        <taxon>Agaricomycotina</taxon>
        <taxon>Agaricomycetes</taxon>
        <taxon>Agaricomycetidae</taxon>
        <taxon>Boletales</taxon>
        <taxon>Paxilineae</taxon>
        <taxon>Paxillaceae</taxon>
        <taxon>Paxillus</taxon>
    </lineage>
</organism>
<reference evidence="2" key="2">
    <citation type="submission" date="2015-01" db="EMBL/GenBank/DDBJ databases">
        <title>Evolutionary Origins and Diversification of the Mycorrhizal Mutualists.</title>
        <authorList>
            <consortium name="DOE Joint Genome Institute"/>
            <consortium name="Mycorrhizal Genomics Consortium"/>
            <person name="Kohler A."/>
            <person name="Kuo A."/>
            <person name="Nagy L.G."/>
            <person name="Floudas D."/>
            <person name="Copeland A."/>
            <person name="Barry K.W."/>
            <person name="Cichocki N."/>
            <person name="Veneault-Fourrey C."/>
            <person name="LaButti K."/>
            <person name="Lindquist E.A."/>
            <person name="Lipzen A."/>
            <person name="Lundell T."/>
            <person name="Morin E."/>
            <person name="Murat C."/>
            <person name="Riley R."/>
            <person name="Ohm R."/>
            <person name="Sun H."/>
            <person name="Tunlid A."/>
            <person name="Henrissat B."/>
            <person name="Grigoriev I.V."/>
            <person name="Hibbett D.S."/>
            <person name="Martin F."/>
        </authorList>
    </citation>
    <scope>NUCLEOTIDE SEQUENCE [LARGE SCALE GENOMIC DNA]</scope>
    <source>
        <strain evidence="2">Ve08.2h10</strain>
    </source>
</reference>
<protein>
    <submittedName>
        <fullName evidence="1">Uncharacterized protein</fullName>
    </submittedName>
</protein>
<sequence length="152" mass="17207">MPKVSSMVELLLFATSLQPSGEKYQSSTNSEFFSFRRAYWEGHRMMMFPTLTLSSKSFIFGFFFSRSTHSLSASSLMRNWASLSCARQTPSSSSENKALTCCLSFHSSTHWLCSAVHIWTRLSRICSSLSALVCLKGLPLRQVSDLYRFKGE</sequence>
<proteinExistence type="predicted"/>
<name>A0A0D0DUF5_9AGAM</name>
<dbReference type="InParanoid" id="A0A0D0DUF5"/>
<evidence type="ECO:0000313" key="1">
    <source>
        <dbReference type="EMBL" id="KIK97913.1"/>
    </source>
</evidence>
<gene>
    <name evidence="1" type="ORF">PAXRUDRAFT_824449</name>
</gene>
<dbReference type="HOGENOM" id="CLU_1741166_0_0_1"/>